<keyword evidence="2" id="KW-1185">Reference proteome</keyword>
<name>A0A7Z8Y3N8_9CAUL</name>
<organism evidence="1 2">
    <name type="scientific">Brevundimonas mediterranea</name>
    <dbReference type="NCBI Taxonomy" id="74329"/>
    <lineage>
        <taxon>Bacteria</taxon>
        <taxon>Pseudomonadati</taxon>
        <taxon>Pseudomonadota</taxon>
        <taxon>Alphaproteobacteria</taxon>
        <taxon>Caulobacterales</taxon>
        <taxon>Caulobacteraceae</taxon>
        <taxon>Brevundimonas</taxon>
    </lineage>
</organism>
<reference evidence="1 2" key="1">
    <citation type="submission" date="2018-11" db="EMBL/GenBank/DDBJ databases">
        <authorList>
            <person name="Peiro R."/>
            <person name="Begona"/>
            <person name="Cbmso G."/>
            <person name="Lopez M."/>
            <person name="Gonzalez S."/>
            <person name="Sacristan E."/>
            <person name="Castillo E."/>
        </authorList>
    </citation>
    <scope>NUCLEOTIDE SEQUENCE [LARGE SCALE GENOMIC DNA]</scope>
    <source>
        <strain evidence="1">Brev_genome</strain>
    </source>
</reference>
<dbReference type="Proteomes" id="UP000289220">
    <property type="component" value="Unassembled WGS sequence"/>
</dbReference>
<dbReference type="RefSeq" id="WP_154726214.1">
    <property type="nucleotide sequence ID" value="NZ_UXHF01000035.1"/>
</dbReference>
<gene>
    <name evidence="1" type="ORF">BREV_BREV_01904</name>
</gene>
<dbReference type="EMBL" id="UXHF01000035">
    <property type="protein sequence ID" value="VDC50330.1"/>
    <property type="molecule type" value="Genomic_DNA"/>
</dbReference>
<evidence type="ECO:0000313" key="1">
    <source>
        <dbReference type="EMBL" id="VDC50330.1"/>
    </source>
</evidence>
<evidence type="ECO:0000313" key="2">
    <source>
        <dbReference type="Proteomes" id="UP000289220"/>
    </source>
</evidence>
<proteinExistence type="predicted"/>
<comment type="caution">
    <text evidence="1">The sequence shown here is derived from an EMBL/GenBank/DDBJ whole genome shotgun (WGS) entry which is preliminary data.</text>
</comment>
<dbReference type="AlphaFoldDB" id="A0A7Z8Y3N8"/>
<protein>
    <submittedName>
        <fullName evidence="1">Uncharacterized protein</fullName>
    </submittedName>
</protein>
<accession>A0A7Z8Y3N8</accession>
<sequence>MFVAAIAAAVLQSVPAPTPCSYDREAMLALSPQALDQDMEGGWRPLGNRRECRDTAVELLAAYRKARWRDMTSDQLHTNYWHEGQVRAALGQTDHAVRLLLAGVSPDPIGDGKADYAIGTVAFLLKDRAALQAARDRLAAVPPPPGFEEDAARFKAQYGRELSWPLNLDVLDGFLTCFDKPYDEAYSRDCRP</sequence>